<feature type="compositionally biased region" description="Polar residues" evidence="1">
    <location>
        <begin position="33"/>
        <end position="42"/>
    </location>
</feature>
<accession>A0A4U0XEU8</accession>
<dbReference type="EMBL" id="NAJQ01000240">
    <property type="protein sequence ID" value="TKA74088.1"/>
    <property type="molecule type" value="Genomic_DNA"/>
</dbReference>
<name>A0A4U0XEU8_9PEZI</name>
<protein>
    <submittedName>
        <fullName evidence="2">Uncharacterized protein</fullName>
    </submittedName>
</protein>
<evidence type="ECO:0000256" key="1">
    <source>
        <dbReference type="SAM" id="MobiDB-lite"/>
    </source>
</evidence>
<dbReference type="AlphaFoldDB" id="A0A4U0XEU8"/>
<reference evidence="2 3" key="1">
    <citation type="submission" date="2017-03" db="EMBL/GenBank/DDBJ databases">
        <title>Genomes of endolithic fungi from Antarctica.</title>
        <authorList>
            <person name="Coleine C."/>
            <person name="Masonjones S."/>
            <person name="Stajich J.E."/>
        </authorList>
    </citation>
    <scope>NUCLEOTIDE SEQUENCE [LARGE SCALE GENOMIC DNA]</scope>
    <source>
        <strain evidence="2 3">CCFEE 5184</strain>
    </source>
</reference>
<sequence>MTERTEDLERQEIDNPEAAAAAPDGPTAGILSMGTTDVSAQSKDAALREKPEESPPARESEQPNIVATEDYS</sequence>
<organism evidence="2 3">
    <name type="scientific">Friedmanniomyces simplex</name>
    <dbReference type="NCBI Taxonomy" id="329884"/>
    <lineage>
        <taxon>Eukaryota</taxon>
        <taxon>Fungi</taxon>
        <taxon>Dikarya</taxon>
        <taxon>Ascomycota</taxon>
        <taxon>Pezizomycotina</taxon>
        <taxon>Dothideomycetes</taxon>
        <taxon>Dothideomycetidae</taxon>
        <taxon>Mycosphaerellales</taxon>
        <taxon>Teratosphaeriaceae</taxon>
        <taxon>Friedmanniomyces</taxon>
    </lineage>
</organism>
<gene>
    <name evidence="2" type="ORF">B0A55_05237</name>
</gene>
<feature type="region of interest" description="Disordered" evidence="1">
    <location>
        <begin position="1"/>
        <end position="72"/>
    </location>
</feature>
<evidence type="ECO:0000313" key="3">
    <source>
        <dbReference type="Proteomes" id="UP000309340"/>
    </source>
</evidence>
<feature type="compositionally biased region" description="Basic and acidic residues" evidence="1">
    <location>
        <begin position="1"/>
        <end position="13"/>
    </location>
</feature>
<proteinExistence type="predicted"/>
<comment type="caution">
    <text evidence="2">The sequence shown here is derived from an EMBL/GenBank/DDBJ whole genome shotgun (WGS) entry which is preliminary data.</text>
</comment>
<evidence type="ECO:0000313" key="2">
    <source>
        <dbReference type="EMBL" id="TKA74088.1"/>
    </source>
</evidence>
<feature type="compositionally biased region" description="Basic and acidic residues" evidence="1">
    <location>
        <begin position="45"/>
        <end position="61"/>
    </location>
</feature>
<keyword evidence="3" id="KW-1185">Reference proteome</keyword>
<feature type="non-terminal residue" evidence="2">
    <location>
        <position position="72"/>
    </location>
</feature>
<dbReference type="Proteomes" id="UP000309340">
    <property type="component" value="Unassembled WGS sequence"/>
</dbReference>